<dbReference type="Proteomes" id="UP000238426">
    <property type="component" value="Unassembled WGS sequence"/>
</dbReference>
<dbReference type="OrthoDB" id="9802724at2"/>
<dbReference type="Pfam" id="PF19580">
    <property type="entry name" value="Exo_endo_phos_3"/>
    <property type="match status" value="1"/>
</dbReference>
<dbReference type="SUPFAM" id="SSF56219">
    <property type="entry name" value="DNase I-like"/>
    <property type="match status" value="1"/>
</dbReference>
<comment type="caution">
    <text evidence="2">The sequence shown here is derived from an EMBL/GenBank/DDBJ whole genome shotgun (WGS) entry which is preliminary data.</text>
</comment>
<keyword evidence="2" id="KW-0540">Nuclease</keyword>
<dbReference type="EMBL" id="PXOQ01000007">
    <property type="protein sequence ID" value="PSG90124.1"/>
    <property type="molecule type" value="Genomic_DNA"/>
</dbReference>
<gene>
    <name evidence="2" type="ORF">C7H52_02285</name>
</gene>
<proteinExistence type="predicted"/>
<organism evidence="2 3">
    <name type="scientific">Aurantibacter aestuarii</name>
    <dbReference type="NCBI Taxonomy" id="1266046"/>
    <lineage>
        <taxon>Bacteria</taxon>
        <taxon>Pseudomonadati</taxon>
        <taxon>Bacteroidota</taxon>
        <taxon>Flavobacteriia</taxon>
        <taxon>Flavobacteriales</taxon>
        <taxon>Flavobacteriaceae</taxon>
        <taxon>Aurantibacter</taxon>
    </lineage>
</organism>
<dbReference type="Gene3D" id="3.60.10.10">
    <property type="entry name" value="Endonuclease/exonuclease/phosphatase"/>
    <property type="match status" value="1"/>
</dbReference>
<sequence length="318" mass="36957">MIKNPFRSKKRYCFAFYNIENLFDIYNDKLKHDSDFTENSEMRWTLKRYKNKIKKISYAISQIGIAETQDLPVIVGLAEVENKQVLNDLIQAEALANGNYKYVHFDSKDERGIDVALLYNSEKFEVIHAEVKAIVFEEANGDVDYTRDILHVYGKFMGEKLDVLVNHWPSKRSDNENGTKRLEVSNLVSETIQNIRSKNEQAKIIIMGDFNDDPSSESVKNLVNNNQLYNPMDTLLSIDRGTTVHRGEWNLFDQIILSINCFERKKNSLKFDTANIFDPEFLKQQEGDYKGTPYRTYVGKSYKGGYSDHFPVYSIFKK</sequence>
<keyword evidence="3" id="KW-1185">Reference proteome</keyword>
<keyword evidence="2" id="KW-0255">Endonuclease</keyword>
<dbReference type="PANTHER" id="PTHR42834:SF1">
    <property type="entry name" value="ENDONUCLEASE_EXONUCLEASE_PHOSPHATASE FAMILY PROTEIN (AFU_ORTHOLOGUE AFUA_3G09210)"/>
    <property type="match status" value="1"/>
</dbReference>
<dbReference type="PANTHER" id="PTHR42834">
    <property type="entry name" value="ENDONUCLEASE/EXONUCLEASE/PHOSPHATASE FAMILY PROTEIN (AFU_ORTHOLOGUE AFUA_3G09210)"/>
    <property type="match status" value="1"/>
</dbReference>
<dbReference type="GO" id="GO:0004519">
    <property type="term" value="F:endonuclease activity"/>
    <property type="evidence" value="ECO:0007669"/>
    <property type="project" value="UniProtKB-KW"/>
</dbReference>
<dbReference type="InterPro" id="IPR036691">
    <property type="entry name" value="Endo/exonu/phosph_ase_sf"/>
</dbReference>
<dbReference type="RefSeq" id="WP_106462265.1">
    <property type="nucleotide sequence ID" value="NZ_PXOQ01000007.1"/>
</dbReference>
<keyword evidence="2" id="KW-0378">Hydrolase</keyword>
<reference evidence="2 3" key="1">
    <citation type="submission" date="2018-03" db="EMBL/GenBank/DDBJ databases">
        <title>Mesoflavibacter sp. HG37 and Mesoflavibacter sp. HG96 sp.nov., two marine bacteria isolated from seawater of Western Pacific Ocean.</title>
        <authorList>
            <person name="Cheng H."/>
            <person name="Wu Y.-H."/>
            <person name="Guo L.-L."/>
            <person name="Xu X.-W."/>
        </authorList>
    </citation>
    <scope>NUCLEOTIDE SEQUENCE [LARGE SCALE GENOMIC DNA]</scope>
    <source>
        <strain evidence="2 3">KCTC 32269</strain>
    </source>
</reference>
<dbReference type="AlphaFoldDB" id="A0A2T1NCG6"/>
<accession>A0A2T1NCG6</accession>
<protein>
    <submittedName>
        <fullName evidence="2">Endonuclease</fullName>
    </submittedName>
</protein>
<feature type="domain" description="Endonuclease/exonuclease/phosphatase" evidence="1">
    <location>
        <begin position="13"/>
        <end position="317"/>
    </location>
</feature>
<evidence type="ECO:0000313" key="2">
    <source>
        <dbReference type="EMBL" id="PSG90124.1"/>
    </source>
</evidence>
<dbReference type="InterPro" id="IPR005135">
    <property type="entry name" value="Endo/exonuclease/phosphatase"/>
</dbReference>
<name>A0A2T1NCG6_9FLAO</name>
<evidence type="ECO:0000259" key="1">
    <source>
        <dbReference type="Pfam" id="PF19580"/>
    </source>
</evidence>
<evidence type="ECO:0000313" key="3">
    <source>
        <dbReference type="Proteomes" id="UP000238426"/>
    </source>
</evidence>